<name>C7ZBQ7_FUSV7</name>
<accession>C7ZBQ7</accession>
<dbReference type="RefSeq" id="XP_003044318.1">
    <property type="nucleotide sequence ID" value="XM_003044272.1"/>
</dbReference>
<dbReference type="eggNOG" id="ENOG502RKQR">
    <property type="taxonomic scope" value="Eukaryota"/>
</dbReference>
<organism evidence="2 3">
    <name type="scientific">Fusarium vanettenii (strain ATCC MYA-4622 / CBS 123669 / FGSC 9596 / NRRL 45880 / 77-13-4)</name>
    <name type="common">Fusarium solani subsp. pisi</name>
    <dbReference type="NCBI Taxonomy" id="660122"/>
    <lineage>
        <taxon>Eukaryota</taxon>
        <taxon>Fungi</taxon>
        <taxon>Dikarya</taxon>
        <taxon>Ascomycota</taxon>
        <taxon>Pezizomycotina</taxon>
        <taxon>Sordariomycetes</taxon>
        <taxon>Hypocreomycetidae</taxon>
        <taxon>Hypocreales</taxon>
        <taxon>Nectriaceae</taxon>
        <taxon>Fusarium</taxon>
        <taxon>Fusarium solani species complex</taxon>
        <taxon>Fusarium vanettenii</taxon>
    </lineage>
</organism>
<dbReference type="GeneID" id="9670596"/>
<feature type="compositionally biased region" description="Low complexity" evidence="1">
    <location>
        <begin position="171"/>
        <end position="190"/>
    </location>
</feature>
<sequence>MASSATATPDADKIYYADLVSFARLLYQQAEHDEHCTCSKEESTSGCTIKVSWLRDTLPHLKAGFSAYAEAYIRDRAPMIQVDDTTRRCSQGKRTPGCTIKVTQHKGLTPDQVFDFIRPLIAYLSKPEEPGICYHDPMEQSGNVETTGPLTSSVALGAMYEADATPVDITISGISSAPSSPSTTMTESQPLDSPGSPEPLKPLQDLDLPTFPGLNEKMEANPRPSACQAFKTIWSSYDELVGENAETDSAHLSTSPLPQLHSRLVEAEDALAHPEHQTTLAVLEYRVDEVMLAMCYNEKIERRESQTHTDECDRLQTETVLDEMIQEGFRSKSSDDHLIDAGEFPREKLCEWIGLGQFFLKLIAEFGWGAMIYPGLCIEQDDLKEMGQEELDKIMEFIQYHYGTTAWRKELLDISPTIFTLIMQGIPEGQTLRILTVTDGGKTELMDLPLSEWLRFIPITDGKPSRAPKSRFSPLEQNILRRVPCPASTSPELEGQNNS</sequence>
<evidence type="ECO:0000313" key="2">
    <source>
        <dbReference type="EMBL" id="EEU38605.1"/>
    </source>
</evidence>
<gene>
    <name evidence="2" type="ORF">NECHADRAFT_88494</name>
</gene>
<reference evidence="2 3" key="1">
    <citation type="journal article" date="2009" name="PLoS Genet.">
        <title>The genome of Nectria haematococca: contribution of supernumerary chromosomes to gene expansion.</title>
        <authorList>
            <person name="Coleman J.J."/>
            <person name="Rounsley S.D."/>
            <person name="Rodriguez-Carres M."/>
            <person name="Kuo A."/>
            <person name="Wasmann C.C."/>
            <person name="Grimwood J."/>
            <person name="Schmutz J."/>
            <person name="Taga M."/>
            <person name="White G.J."/>
            <person name="Zhou S."/>
            <person name="Schwartz D.C."/>
            <person name="Freitag M."/>
            <person name="Ma L.J."/>
            <person name="Danchin E.G."/>
            <person name="Henrissat B."/>
            <person name="Coutinho P.M."/>
            <person name="Nelson D.R."/>
            <person name="Straney D."/>
            <person name="Napoli C.A."/>
            <person name="Barker B.M."/>
            <person name="Gribskov M."/>
            <person name="Rep M."/>
            <person name="Kroken S."/>
            <person name="Molnar I."/>
            <person name="Rensing C."/>
            <person name="Kennell J.C."/>
            <person name="Zamora J."/>
            <person name="Farman M.L."/>
            <person name="Selker E.U."/>
            <person name="Salamov A."/>
            <person name="Shapiro H."/>
            <person name="Pangilinan J."/>
            <person name="Lindquist E."/>
            <person name="Lamers C."/>
            <person name="Grigoriev I.V."/>
            <person name="Geiser D.M."/>
            <person name="Covert S.F."/>
            <person name="Temporini E."/>
            <person name="Vanetten H.D."/>
        </authorList>
    </citation>
    <scope>NUCLEOTIDE SEQUENCE [LARGE SCALE GENOMIC DNA]</scope>
    <source>
        <strain evidence="3">ATCC MYA-4622 / CBS 123669 / FGSC 9596 / NRRL 45880 / 77-13-4</strain>
    </source>
</reference>
<dbReference type="AlphaFoldDB" id="C7ZBQ7"/>
<protein>
    <submittedName>
        <fullName evidence="2">Uncharacterized protein</fullName>
    </submittedName>
</protein>
<feature type="region of interest" description="Disordered" evidence="1">
    <location>
        <begin position="171"/>
        <end position="206"/>
    </location>
</feature>
<evidence type="ECO:0000256" key="1">
    <source>
        <dbReference type="SAM" id="MobiDB-lite"/>
    </source>
</evidence>
<dbReference type="OrthoDB" id="5064746at2759"/>
<dbReference type="VEuPathDB" id="FungiDB:NECHADRAFT_88494"/>
<dbReference type="InParanoid" id="C7ZBQ7"/>
<evidence type="ECO:0000313" key="3">
    <source>
        <dbReference type="Proteomes" id="UP000005206"/>
    </source>
</evidence>
<keyword evidence="3" id="KW-1185">Reference proteome</keyword>
<dbReference type="EMBL" id="GG698915">
    <property type="protein sequence ID" value="EEU38605.1"/>
    <property type="molecule type" value="Genomic_DNA"/>
</dbReference>
<dbReference type="HOGENOM" id="CLU_546396_0_0_1"/>
<dbReference type="KEGG" id="nhe:NECHADRAFT_88494"/>
<proteinExistence type="predicted"/>
<dbReference type="Proteomes" id="UP000005206">
    <property type="component" value="Chromosome 14"/>
</dbReference>